<organism evidence="1 2">
    <name type="scientific">Caerostris darwini</name>
    <dbReference type="NCBI Taxonomy" id="1538125"/>
    <lineage>
        <taxon>Eukaryota</taxon>
        <taxon>Metazoa</taxon>
        <taxon>Ecdysozoa</taxon>
        <taxon>Arthropoda</taxon>
        <taxon>Chelicerata</taxon>
        <taxon>Arachnida</taxon>
        <taxon>Araneae</taxon>
        <taxon>Araneomorphae</taxon>
        <taxon>Entelegynae</taxon>
        <taxon>Araneoidea</taxon>
        <taxon>Araneidae</taxon>
        <taxon>Caerostris</taxon>
    </lineage>
</organism>
<name>A0AAV4PQS8_9ARAC</name>
<dbReference type="AlphaFoldDB" id="A0AAV4PQS8"/>
<keyword evidence="2" id="KW-1185">Reference proteome</keyword>
<dbReference type="Proteomes" id="UP001054837">
    <property type="component" value="Unassembled WGS sequence"/>
</dbReference>
<gene>
    <name evidence="1" type="ORF">CDAR_518881</name>
</gene>
<sequence length="97" mass="11665">MLLKSLEVGEKEKIKIPLKNDSGQEMTERPVYCEYRKQRINAFAREYHTEFQVYIHHSKAFMLSVASKINWTCKEIFKASVQPVDRKQHWHKPSWKK</sequence>
<comment type="caution">
    <text evidence="1">The sequence shown here is derived from an EMBL/GenBank/DDBJ whole genome shotgun (WGS) entry which is preliminary data.</text>
</comment>
<dbReference type="EMBL" id="BPLQ01003263">
    <property type="protein sequence ID" value="GIX99019.1"/>
    <property type="molecule type" value="Genomic_DNA"/>
</dbReference>
<proteinExistence type="predicted"/>
<protein>
    <submittedName>
        <fullName evidence="1">Uncharacterized protein</fullName>
    </submittedName>
</protein>
<accession>A0AAV4PQS8</accession>
<evidence type="ECO:0000313" key="1">
    <source>
        <dbReference type="EMBL" id="GIX99019.1"/>
    </source>
</evidence>
<reference evidence="1 2" key="1">
    <citation type="submission" date="2021-06" db="EMBL/GenBank/DDBJ databases">
        <title>Caerostris darwini draft genome.</title>
        <authorList>
            <person name="Kono N."/>
            <person name="Arakawa K."/>
        </authorList>
    </citation>
    <scope>NUCLEOTIDE SEQUENCE [LARGE SCALE GENOMIC DNA]</scope>
</reference>
<evidence type="ECO:0000313" key="2">
    <source>
        <dbReference type="Proteomes" id="UP001054837"/>
    </source>
</evidence>